<keyword evidence="4 6" id="KW-0472">Membrane</keyword>
<feature type="transmembrane region" description="Helical" evidence="6">
    <location>
        <begin position="404"/>
        <end position="422"/>
    </location>
</feature>
<protein>
    <submittedName>
        <fullName evidence="8">Mfs transporter protein</fullName>
    </submittedName>
</protein>
<feature type="transmembrane region" description="Helical" evidence="6">
    <location>
        <begin position="202"/>
        <end position="223"/>
    </location>
</feature>
<dbReference type="InterPro" id="IPR036259">
    <property type="entry name" value="MFS_trans_sf"/>
</dbReference>
<evidence type="ECO:0000256" key="6">
    <source>
        <dbReference type="SAM" id="Phobius"/>
    </source>
</evidence>
<dbReference type="GO" id="GO:0005886">
    <property type="term" value="C:plasma membrane"/>
    <property type="evidence" value="ECO:0007669"/>
    <property type="project" value="TreeGrafter"/>
</dbReference>
<feature type="transmembrane region" description="Helical" evidence="6">
    <location>
        <begin position="76"/>
        <end position="99"/>
    </location>
</feature>
<dbReference type="CDD" id="cd17502">
    <property type="entry name" value="MFS_Azr1_MDR_like"/>
    <property type="match status" value="1"/>
</dbReference>
<feature type="transmembrane region" description="Helical" evidence="6">
    <location>
        <begin position="140"/>
        <end position="160"/>
    </location>
</feature>
<feature type="compositionally biased region" description="Polar residues" evidence="5">
    <location>
        <begin position="27"/>
        <end position="37"/>
    </location>
</feature>
<dbReference type="InterPro" id="IPR011701">
    <property type="entry name" value="MFS"/>
</dbReference>
<dbReference type="PANTHER" id="PTHR23501:SF155">
    <property type="entry name" value="EFFLUX PUMP AFOB"/>
    <property type="match status" value="1"/>
</dbReference>
<feature type="transmembrane region" description="Helical" evidence="6">
    <location>
        <begin position="301"/>
        <end position="320"/>
    </location>
</feature>
<evidence type="ECO:0000256" key="5">
    <source>
        <dbReference type="SAM" id="MobiDB-lite"/>
    </source>
</evidence>
<accession>A0AAN6ZNN0</accession>
<dbReference type="InterPro" id="IPR020846">
    <property type="entry name" value="MFS_dom"/>
</dbReference>
<dbReference type="AlphaFoldDB" id="A0AAN6ZNN0"/>
<feature type="transmembrane region" description="Helical" evidence="6">
    <location>
        <begin position="545"/>
        <end position="563"/>
    </location>
</feature>
<feature type="domain" description="Major facilitator superfamily (MFS) profile" evidence="7">
    <location>
        <begin position="76"/>
        <end position="568"/>
    </location>
</feature>
<evidence type="ECO:0000256" key="1">
    <source>
        <dbReference type="ARBA" id="ARBA00004141"/>
    </source>
</evidence>
<dbReference type="SUPFAM" id="SSF103473">
    <property type="entry name" value="MFS general substrate transporter"/>
    <property type="match status" value="1"/>
</dbReference>
<dbReference type="PANTHER" id="PTHR23501">
    <property type="entry name" value="MAJOR FACILITATOR SUPERFAMILY"/>
    <property type="match status" value="1"/>
</dbReference>
<evidence type="ECO:0000256" key="3">
    <source>
        <dbReference type="ARBA" id="ARBA00022989"/>
    </source>
</evidence>
<feature type="transmembrane region" description="Helical" evidence="6">
    <location>
        <begin position="380"/>
        <end position="397"/>
    </location>
</feature>
<sequence>MEPQSNAAATMALEKEKLSSEVHSKPGSANGTTTNDNTDSETGAAETTPTPPAPAPAPAAASPEHPWPQGIKLASILAAVVTAYFLVFFDIAIVSTVTPPITSEFNSLVDIGWYSSAYTLASSAFQPLSGNIYRHFSIKWSFLVFLFIFEVGSALCGAAQSSTMLIIGRAIAGLGSAGIFTGNATIVANVLPAHRRPRIMGINMGIGQMGFALGPILGGAFATGVSWRWIFYLNLFLGIPVAAGMLFNVVPEAAPKLPARKVLGTAVKSLDLGGFLLVSPAAVMLLLALEYGGSQFAWNSSVVIGLLVGAVVTFGLFFFWERSQRDTAMVPFAMLQHRVIRSATLTSFFSVPGILIADYYLAIYFQAILNDSALMSGVHLLPKTMVMVVATILTGALTQKTGYYLPWIMAGSALSAIGYGLLSTLTPTTSVGKWVGYQILIGAGIGASVSGPMLAVQNIVALKQMPKAVSIVLSMQNMGSAIWLVVANTIFNNELRKELQAKMGVIGLDPSEVISAGARSIRHLGLDQAGVGAVVQAYTDAVDRAMYLGVAVVATTFLFNWGLGMHNIHTVKREEIVDKRAQKKEEASKA</sequence>
<feature type="region of interest" description="Disordered" evidence="5">
    <location>
        <begin position="1"/>
        <end position="64"/>
    </location>
</feature>
<name>A0AAN6ZNN0_9PEZI</name>
<evidence type="ECO:0000313" key="9">
    <source>
        <dbReference type="Proteomes" id="UP001302676"/>
    </source>
</evidence>
<keyword evidence="2 6" id="KW-0812">Transmembrane</keyword>
<evidence type="ECO:0000256" key="4">
    <source>
        <dbReference type="ARBA" id="ARBA00023136"/>
    </source>
</evidence>
<dbReference type="Pfam" id="PF07690">
    <property type="entry name" value="MFS_1"/>
    <property type="match status" value="1"/>
</dbReference>
<dbReference type="PROSITE" id="PS50850">
    <property type="entry name" value="MFS"/>
    <property type="match status" value="1"/>
</dbReference>
<evidence type="ECO:0000256" key="2">
    <source>
        <dbReference type="ARBA" id="ARBA00022692"/>
    </source>
</evidence>
<feature type="transmembrane region" description="Helical" evidence="6">
    <location>
        <begin position="229"/>
        <end position="250"/>
    </location>
</feature>
<dbReference type="Proteomes" id="UP001302676">
    <property type="component" value="Unassembled WGS sequence"/>
</dbReference>
<feature type="transmembrane region" description="Helical" evidence="6">
    <location>
        <begin position="340"/>
        <end position="360"/>
    </location>
</feature>
<dbReference type="GO" id="GO:0022857">
    <property type="term" value="F:transmembrane transporter activity"/>
    <property type="evidence" value="ECO:0007669"/>
    <property type="project" value="InterPro"/>
</dbReference>
<feature type="compositionally biased region" description="Basic and acidic residues" evidence="5">
    <location>
        <begin position="13"/>
        <end position="24"/>
    </location>
</feature>
<keyword evidence="9" id="KW-1185">Reference proteome</keyword>
<reference evidence="8" key="2">
    <citation type="submission" date="2023-05" db="EMBL/GenBank/DDBJ databases">
        <authorList>
            <consortium name="Lawrence Berkeley National Laboratory"/>
            <person name="Steindorff A."/>
            <person name="Hensen N."/>
            <person name="Bonometti L."/>
            <person name="Westerberg I."/>
            <person name="Brannstrom I.O."/>
            <person name="Guillou S."/>
            <person name="Cros-Aarteil S."/>
            <person name="Calhoun S."/>
            <person name="Haridas S."/>
            <person name="Kuo A."/>
            <person name="Mondo S."/>
            <person name="Pangilinan J."/>
            <person name="Riley R."/>
            <person name="Labutti K."/>
            <person name="Andreopoulos B."/>
            <person name="Lipzen A."/>
            <person name="Chen C."/>
            <person name="Yanf M."/>
            <person name="Daum C."/>
            <person name="Ng V."/>
            <person name="Clum A."/>
            <person name="Ohm R."/>
            <person name="Martin F."/>
            <person name="Silar P."/>
            <person name="Natvig D."/>
            <person name="Lalanne C."/>
            <person name="Gautier V."/>
            <person name="Ament-Velasquez S.L."/>
            <person name="Kruys A."/>
            <person name="Hutchinson M.I."/>
            <person name="Powell A.J."/>
            <person name="Barry K."/>
            <person name="Miller A.N."/>
            <person name="Grigoriev I.V."/>
            <person name="Debuchy R."/>
            <person name="Gladieux P."/>
            <person name="Thoren M.H."/>
            <person name="Johannesson H."/>
        </authorList>
    </citation>
    <scope>NUCLEOTIDE SEQUENCE</scope>
    <source>
        <strain evidence="8">CBS 141.50</strain>
    </source>
</reference>
<gene>
    <name evidence="8" type="ORF">C8A04DRAFT_10942</name>
</gene>
<evidence type="ECO:0000259" key="7">
    <source>
        <dbReference type="PROSITE" id="PS50850"/>
    </source>
</evidence>
<feature type="transmembrane region" description="Helical" evidence="6">
    <location>
        <begin position="166"/>
        <end position="190"/>
    </location>
</feature>
<dbReference type="GeneID" id="87813383"/>
<dbReference type="Gene3D" id="1.20.1250.20">
    <property type="entry name" value="MFS general substrate transporter like domains"/>
    <property type="match status" value="2"/>
</dbReference>
<feature type="transmembrane region" description="Helical" evidence="6">
    <location>
        <begin position="270"/>
        <end position="289"/>
    </location>
</feature>
<evidence type="ECO:0000313" key="8">
    <source>
        <dbReference type="EMBL" id="KAK4145162.1"/>
    </source>
</evidence>
<organism evidence="8 9">
    <name type="scientific">Dichotomopilus funicola</name>
    <dbReference type="NCBI Taxonomy" id="1934379"/>
    <lineage>
        <taxon>Eukaryota</taxon>
        <taxon>Fungi</taxon>
        <taxon>Dikarya</taxon>
        <taxon>Ascomycota</taxon>
        <taxon>Pezizomycotina</taxon>
        <taxon>Sordariomycetes</taxon>
        <taxon>Sordariomycetidae</taxon>
        <taxon>Sordariales</taxon>
        <taxon>Chaetomiaceae</taxon>
        <taxon>Dichotomopilus</taxon>
    </lineage>
</organism>
<feature type="transmembrane region" description="Helical" evidence="6">
    <location>
        <begin position="111"/>
        <end position="128"/>
    </location>
</feature>
<comment type="caution">
    <text evidence="8">The sequence shown here is derived from an EMBL/GenBank/DDBJ whole genome shotgun (WGS) entry which is preliminary data.</text>
</comment>
<reference evidence="8" key="1">
    <citation type="journal article" date="2023" name="Mol. Phylogenet. Evol.">
        <title>Genome-scale phylogeny and comparative genomics of the fungal order Sordariales.</title>
        <authorList>
            <person name="Hensen N."/>
            <person name="Bonometti L."/>
            <person name="Westerberg I."/>
            <person name="Brannstrom I.O."/>
            <person name="Guillou S."/>
            <person name="Cros-Aarteil S."/>
            <person name="Calhoun S."/>
            <person name="Haridas S."/>
            <person name="Kuo A."/>
            <person name="Mondo S."/>
            <person name="Pangilinan J."/>
            <person name="Riley R."/>
            <person name="LaButti K."/>
            <person name="Andreopoulos B."/>
            <person name="Lipzen A."/>
            <person name="Chen C."/>
            <person name="Yan M."/>
            <person name="Daum C."/>
            <person name="Ng V."/>
            <person name="Clum A."/>
            <person name="Steindorff A."/>
            <person name="Ohm R.A."/>
            <person name="Martin F."/>
            <person name="Silar P."/>
            <person name="Natvig D.O."/>
            <person name="Lalanne C."/>
            <person name="Gautier V."/>
            <person name="Ament-Velasquez S.L."/>
            <person name="Kruys A."/>
            <person name="Hutchinson M.I."/>
            <person name="Powell A.J."/>
            <person name="Barry K."/>
            <person name="Miller A.N."/>
            <person name="Grigoriev I.V."/>
            <person name="Debuchy R."/>
            <person name="Gladieux P."/>
            <person name="Hiltunen Thoren M."/>
            <person name="Johannesson H."/>
        </authorList>
    </citation>
    <scope>NUCLEOTIDE SEQUENCE</scope>
    <source>
        <strain evidence="8">CBS 141.50</strain>
    </source>
</reference>
<dbReference type="RefSeq" id="XP_062638533.1">
    <property type="nucleotide sequence ID" value="XM_062776770.1"/>
</dbReference>
<dbReference type="EMBL" id="MU853571">
    <property type="protein sequence ID" value="KAK4145162.1"/>
    <property type="molecule type" value="Genomic_DNA"/>
</dbReference>
<proteinExistence type="predicted"/>
<feature type="transmembrane region" description="Helical" evidence="6">
    <location>
        <begin position="468"/>
        <end position="491"/>
    </location>
</feature>
<keyword evidence="3 6" id="KW-1133">Transmembrane helix</keyword>
<feature type="transmembrane region" description="Helical" evidence="6">
    <location>
        <begin position="434"/>
        <end position="456"/>
    </location>
</feature>
<comment type="subcellular location">
    <subcellularLocation>
        <location evidence="1">Membrane</location>
        <topology evidence="1">Multi-pass membrane protein</topology>
    </subcellularLocation>
</comment>